<gene>
    <name evidence="1" type="ORF">M9H77_12635</name>
</gene>
<comment type="caution">
    <text evidence="1">The sequence shown here is derived from an EMBL/GenBank/DDBJ whole genome shotgun (WGS) entry which is preliminary data.</text>
</comment>
<protein>
    <submittedName>
        <fullName evidence="1">Uncharacterized protein</fullName>
    </submittedName>
</protein>
<dbReference type="EMBL" id="CM044703">
    <property type="protein sequence ID" value="KAI5672271.1"/>
    <property type="molecule type" value="Genomic_DNA"/>
</dbReference>
<sequence length="179" mass="19626">MMEAKSKQEDYQFKLARGIHNFHHGDGNGVNAYGGSNHGHGNFISKRHNGVDNFSSYVKCNGHTSYDDYGEVVLKSYLSHVSIYGDLCAISFGVVSFLFSLMLLHACLLLLVLEDSLLYSGSMSDPCCHDFGVMNNTSIESIVVGVGLDGALFDILHDKCLGKFIENVGYVSSSFDTFM</sequence>
<dbReference type="Proteomes" id="UP001060085">
    <property type="component" value="Linkage Group LG03"/>
</dbReference>
<keyword evidence="2" id="KW-1185">Reference proteome</keyword>
<evidence type="ECO:0000313" key="2">
    <source>
        <dbReference type="Proteomes" id="UP001060085"/>
    </source>
</evidence>
<proteinExistence type="predicted"/>
<name>A0ACC0BHX8_CATRO</name>
<evidence type="ECO:0000313" key="1">
    <source>
        <dbReference type="EMBL" id="KAI5672271.1"/>
    </source>
</evidence>
<reference evidence="2" key="1">
    <citation type="journal article" date="2023" name="Nat. Plants">
        <title>Single-cell RNA sequencing provides a high-resolution roadmap for understanding the multicellular compartmentation of specialized metabolism.</title>
        <authorList>
            <person name="Sun S."/>
            <person name="Shen X."/>
            <person name="Li Y."/>
            <person name="Li Y."/>
            <person name="Wang S."/>
            <person name="Li R."/>
            <person name="Zhang H."/>
            <person name="Shen G."/>
            <person name="Guo B."/>
            <person name="Wei J."/>
            <person name="Xu J."/>
            <person name="St-Pierre B."/>
            <person name="Chen S."/>
            <person name="Sun C."/>
        </authorList>
    </citation>
    <scope>NUCLEOTIDE SEQUENCE [LARGE SCALE GENOMIC DNA]</scope>
</reference>
<accession>A0ACC0BHX8</accession>
<organism evidence="1 2">
    <name type="scientific">Catharanthus roseus</name>
    <name type="common">Madagascar periwinkle</name>
    <name type="synonym">Vinca rosea</name>
    <dbReference type="NCBI Taxonomy" id="4058"/>
    <lineage>
        <taxon>Eukaryota</taxon>
        <taxon>Viridiplantae</taxon>
        <taxon>Streptophyta</taxon>
        <taxon>Embryophyta</taxon>
        <taxon>Tracheophyta</taxon>
        <taxon>Spermatophyta</taxon>
        <taxon>Magnoliopsida</taxon>
        <taxon>eudicotyledons</taxon>
        <taxon>Gunneridae</taxon>
        <taxon>Pentapetalae</taxon>
        <taxon>asterids</taxon>
        <taxon>lamiids</taxon>
        <taxon>Gentianales</taxon>
        <taxon>Apocynaceae</taxon>
        <taxon>Rauvolfioideae</taxon>
        <taxon>Vinceae</taxon>
        <taxon>Catharanthinae</taxon>
        <taxon>Catharanthus</taxon>
    </lineage>
</organism>